<keyword evidence="9" id="KW-1185">Reference proteome</keyword>
<evidence type="ECO:0000256" key="1">
    <source>
        <dbReference type="ARBA" id="ARBA00004141"/>
    </source>
</evidence>
<feature type="transmembrane region" description="Helical" evidence="6">
    <location>
        <begin position="212"/>
        <end position="235"/>
    </location>
</feature>
<dbReference type="PROSITE" id="PS50850">
    <property type="entry name" value="MFS"/>
    <property type="match status" value="1"/>
</dbReference>
<dbReference type="EMBL" id="OZ019894">
    <property type="protein sequence ID" value="CAK9215467.1"/>
    <property type="molecule type" value="Genomic_DNA"/>
</dbReference>
<feature type="transmembrane region" description="Helical" evidence="6">
    <location>
        <begin position="423"/>
        <end position="442"/>
    </location>
</feature>
<name>A0ABP0U8C7_9BRYO</name>
<proteinExistence type="predicted"/>
<dbReference type="InterPro" id="IPR020846">
    <property type="entry name" value="MFS_dom"/>
</dbReference>
<evidence type="ECO:0000256" key="3">
    <source>
        <dbReference type="ARBA" id="ARBA00022692"/>
    </source>
</evidence>
<evidence type="ECO:0000256" key="4">
    <source>
        <dbReference type="ARBA" id="ARBA00022989"/>
    </source>
</evidence>
<comment type="subcellular location">
    <subcellularLocation>
        <location evidence="1">Membrane</location>
        <topology evidence="1">Multi-pass membrane protein</topology>
    </subcellularLocation>
</comment>
<feature type="transmembrane region" description="Helical" evidence="6">
    <location>
        <begin position="113"/>
        <end position="132"/>
    </location>
</feature>
<evidence type="ECO:0000313" key="9">
    <source>
        <dbReference type="Proteomes" id="UP001497512"/>
    </source>
</evidence>
<keyword evidence="5 6" id="KW-0472">Membrane</keyword>
<feature type="domain" description="Major facilitator superfamily (MFS) profile" evidence="7">
    <location>
        <begin position="41"/>
        <end position="478"/>
    </location>
</feature>
<dbReference type="InterPro" id="IPR036259">
    <property type="entry name" value="MFS_trans_sf"/>
</dbReference>
<gene>
    <name evidence="8" type="ORF">CSSPTR1EN2_LOCUS12746</name>
</gene>
<evidence type="ECO:0000256" key="5">
    <source>
        <dbReference type="ARBA" id="ARBA00023136"/>
    </source>
</evidence>
<feature type="transmembrane region" description="Helical" evidence="6">
    <location>
        <begin position="374"/>
        <end position="402"/>
    </location>
</feature>
<dbReference type="Proteomes" id="UP001497512">
    <property type="component" value="Chromosome 2"/>
</dbReference>
<evidence type="ECO:0000256" key="2">
    <source>
        <dbReference type="ARBA" id="ARBA00022448"/>
    </source>
</evidence>
<feature type="transmembrane region" description="Helical" evidence="6">
    <location>
        <begin position="169"/>
        <end position="192"/>
    </location>
</feature>
<evidence type="ECO:0000313" key="8">
    <source>
        <dbReference type="EMBL" id="CAK9215467.1"/>
    </source>
</evidence>
<sequence length="487" mass="52669">MGEDLQKPLLQLLPKNSLYPNCPGCICAHLRSPNAPIPVKELVIIALLVVCNTLPIASLYPFLYFMVEDMKIAKSQDDIGFYVGFLGSAFMVGRCMTSVIWGFLADKYGRKPIIIIGILSVIIFGTGFGFSTNFWVGLLMRFLLGSFNGILGTTKAYTSEICNEKHQALGIAVVGTCWGLGLIIGPAMGGYLSQPAIKYPDLFPKGSLYDMFPYLLPSVCTSVFAVAVLIASFQLPETLHIHNKSLEEPKKEQPEMLSGGDDGFGHNKKTSLLSNWALMASIAVYCFWSLQDIAYTEIYSLWCVSPADDGGLGLTTTDVGQLLAASGFGMLVFQLSFFPVVVNTVGPILTTRCAALLSIPLLAVLPFYPQMHGTTLWVVLCLSSVVRFILSVTTLTASFLLVNNSVPQARRGVANGLSMSFGSFFKAVGPAGGGAIFSWAQSRHGATILPGNDLVFFFLGCVSFITALLSFEPFLPASTDHPFVEEF</sequence>
<dbReference type="Gene3D" id="1.20.1250.20">
    <property type="entry name" value="MFS general substrate transporter like domains"/>
    <property type="match status" value="1"/>
</dbReference>
<feature type="transmembrane region" description="Helical" evidence="6">
    <location>
        <begin position="322"/>
        <end position="342"/>
    </location>
</feature>
<dbReference type="PANTHER" id="PTHR23504:SF15">
    <property type="entry name" value="MAJOR FACILITATOR SUPERFAMILY (MFS) PROFILE DOMAIN-CONTAINING PROTEIN"/>
    <property type="match status" value="1"/>
</dbReference>
<feature type="transmembrane region" description="Helical" evidence="6">
    <location>
        <begin position="79"/>
        <end position="101"/>
    </location>
</feature>
<accession>A0ABP0U8C7</accession>
<protein>
    <recommendedName>
        <fullName evidence="7">Major facilitator superfamily (MFS) profile domain-containing protein</fullName>
    </recommendedName>
</protein>
<feature type="transmembrane region" description="Helical" evidence="6">
    <location>
        <begin position="272"/>
        <end position="290"/>
    </location>
</feature>
<keyword evidence="4 6" id="KW-1133">Transmembrane helix</keyword>
<feature type="transmembrane region" description="Helical" evidence="6">
    <location>
        <begin position="349"/>
        <end position="368"/>
    </location>
</feature>
<dbReference type="PANTHER" id="PTHR23504">
    <property type="entry name" value="MAJOR FACILITATOR SUPERFAMILY DOMAIN-CONTAINING PROTEIN 10"/>
    <property type="match status" value="1"/>
</dbReference>
<keyword evidence="3 6" id="KW-0812">Transmembrane</keyword>
<dbReference type="InterPro" id="IPR011701">
    <property type="entry name" value="MFS"/>
</dbReference>
<feature type="transmembrane region" description="Helical" evidence="6">
    <location>
        <begin position="454"/>
        <end position="471"/>
    </location>
</feature>
<evidence type="ECO:0000259" key="7">
    <source>
        <dbReference type="PROSITE" id="PS50850"/>
    </source>
</evidence>
<reference evidence="8" key="1">
    <citation type="submission" date="2024-02" db="EMBL/GenBank/DDBJ databases">
        <authorList>
            <consortium name="ELIXIR-Norway"/>
            <consortium name="Elixir Norway"/>
        </authorList>
    </citation>
    <scope>NUCLEOTIDE SEQUENCE</scope>
</reference>
<keyword evidence="2" id="KW-0813">Transport</keyword>
<feature type="transmembrane region" description="Helical" evidence="6">
    <location>
        <begin position="42"/>
        <end position="67"/>
    </location>
</feature>
<organism evidence="8 9">
    <name type="scientific">Sphagnum troendelagicum</name>
    <dbReference type="NCBI Taxonomy" id="128251"/>
    <lineage>
        <taxon>Eukaryota</taxon>
        <taxon>Viridiplantae</taxon>
        <taxon>Streptophyta</taxon>
        <taxon>Embryophyta</taxon>
        <taxon>Bryophyta</taxon>
        <taxon>Sphagnophytina</taxon>
        <taxon>Sphagnopsida</taxon>
        <taxon>Sphagnales</taxon>
        <taxon>Sphagnaceae</taxon>
        <taxon>Sphagnum</taxon>
    </lineage>
</organism>
<dbReference type="CDD" id="cd17330">
    <property type="entry name" value="MFS_SLC46_TetA_like"/>
    <property type="match status" value="1"/>
</dbReference>
<dbReference type="Pfam" id="PF07690">
    <property type="entry name" value="MFS_1"/>
    <property type="match status" value="1"/>
</dbReference>
<evidence type="ECO:0000256" key="6">
    <source>
        <dbReference type="SAM" id="Phobius"/>
    </source>
</evidence>
<dbReference type="SUPFAM" id="SSF103473">
    <property type="entry name" value="MFS general substrate transporter"/>
    <property type="match status" value="1"/>
</dbReference>